<dbReference type="AlphaFoldDB" id="A0A0M9VX97"/>
<gene>
    <name evidence="2" type="ORF">ESCO_003639</name>
</gene>
<evidence type="ECO:0000313" key="2">
    <source>
        <dbReference type="EMBL" id="KOS22939.1"/>
    </source>
</evidence>
<protein>
    <submittedName>
        <fullName evidence="2">Uncharacterized protein</fullName>
    </submittedName>
</protein>
<comment type="caution">
    <text evidence="2">The sequence shown here is derived from an EMBL/GenBank/DDBJ whole genome shotgun (WGS) entry which is preliminary data.</text>
</comment>
<organism evidence="2 3">
    <name type="scientific">Escovopsis weberi</name>
    <dbReference type="NCBI Taxonomy" id="150374"/>
    <lineage>
        <taxon>Eukaryota</taxon>
        <taxon>Fungi</taxon>
        <taxon>Dikarya</taxon>
        <taxon>Ascomycota</taxon>
        <taxon>Pezizomycotina</taxon>
        <taxon>Sordariomycetes</taxon>
        <taxon>Hypocreomycetidae</taxon>
        <taxon>Hypocreales</taxon>
        <taxon>Hypocreaceae</taxon>
        <taxon>Escovopsis</taxon>
    </lineage>
</organism>
<proteinExistence type="predicted"/>
<dbReference type="Proteomes" id="UP000053831">
    <property type="component" value="Unassembled WGS sequence"/>
</dbReference>
<accession>A0A0M9VX97</accession>
<dbReference type="EMBL" id="LGSR01000002">
    <property type="protein sequence ID" value="KOS22939.1"/>
    <property type="molecule type" value="Genomic_DNA"/>
</dbReference>
<name>A0A0M9VX97_ESCWE</name>
<keyword evidence="3" id="KW-1185">Reference proteome</keyword>
<dbReference type="PROSITE" id="PS51257">
    <property type="entry name" value="PROKAR_LIPOPROTEIN"/>
    <property type="match status" value="1"/>
</dbReference>
<evidence type="ECO:0000256" key="1">
    <source>
        <dbReference type="SAM" id="MobiDB-lite"/>
    </source>
</evidence>
<reference evidence="2 3" key="1">
    <citation type="submission" date="2015-07" db="EMBL/GenBank/DDBJ databases">
        <title>The genome of the fungus Escovopsis weberi, a specialized disease agent of ant agriculture.</title>
        <authorList>
            <person name="de Man T.J."/>
            <person name="Stajich J.E."/>
            <person name="Kubicek C.P."/>
            <person name="Chenthamara K."/>
            <person name="Atanasova L."/>
            <person name="Druzhinina I.S."/>
            <person name="Birnbaum S."/>
            <person name="Barribeau S.M."/>
            <person name="Teiling C."/>
            <person name="Suen G."/>
            <person name="Currie C."/>
            <person name="Gerardo N.M."/>
        </authorList>
    </citation>
    <scope>NUCLEOTIDE SEQUENCE [LARGE SCALE GENOMIC DNA]</scope>
</reference>
<evidence type="ECO:0000313" key="3">
    <source>
        <dbReference type="Proteomes" id="UP000053831"/>
    </source>
</evidence>
<sequence>MTFRRPIPLPTPSSSSSSSSCHTAAPLSLPWPGVNAICTSTLTITLYPLPTSPFWPECAHRPTSTLYNATSTLVASLDCAGCNAIHVSAVPDVRCPENPARPGTTVLVDQTTTTTLTVCSLTARTTA</sequence>
<feature type="region of interest" description="Disordered" evidence="1">
    <location>
        <begin position="1"/>
        <end position="21"/>
    </location>
</feature>